<dbReference type="Proteomes" id="UP000199800">
    <property type="component" value="Unassembled WGS sequence"/>
</dbReference>
<evidence type="ECO:0000313" key="3">
    <source>
        <dbReference type="Proteomes" id="UP000199800"/>
    </source>
</evidence>
<dbReference type="OrthoDB" id="9816557at2"/>
<dbReference type="InterPro" id="IPR025883">
    <property type="entry name" value="Cadherin-like_domain"/>
</dbReference>
<dbReference type="Gene3D" id="2.30.30.40">
    <property type="entry name" value="SH3 Domains"/>
    <property type="match status" value="1"/>
</dbReference>
<protein>
    <submittedName>
        <fullName evidence="2">Beta-N-acetylglucosaminidase</fullName>
    </submittedName>
</protein>
<keyword evidence="3" id="KW-1185">Reference proteome</keyword>
<proteinExistence type="predicted"/>
<dbReference type="STRING" id="29364.SAMN04487772_11536"/>
<sequence length="725" mass="79131">MSNSKHVKWSNLLSILLILCVMSICLFTKGNTVYALSTGKVTAISLNVRSKASATSASTDTSSSSSTFLKRYGYVKATSLNVRSSPSVSAPIVTKLPNKKYVLVLGQTAKSGTVWYKISAQVNGKTVKGYVSKEYIVLYATTTDKTAYNLATVNNSTLTAYKTANTYDTKRAALKLSQQVIVLGNLTVKGIPWSYIYAVVNGKGISGYVKASYLTKVTATIGNKESKTAVTTKTASAKKIAATMASNVEKLKKGTTVKIRGALTVLGKKWYKCDFYISGAIHTGYILTSCVEIPDDAAFLEELSKFPASYQNPIKELHEKYPKWHFARIHTELDWNTVIENESKIGRNVIQSNQPKGGSAGTYSAPFSYLSTEAGAYDWATDKFKVYDGSNWYCANSSVIAHYMDPRNALTKEGIWQFESLAYDSRQKKEVVQSILSNTFMKSSYSVKDKTTGKIVSDEYKDTFMEAGHINGVSPYFLAIRAKQELGLNGSGSVSGTYPGYTGYYNYFNIGAFDSSSGQAIANGLKYARSGTTYQRPWTNPYKAIVGGAGYIAAGYIKRGQNTLYTQKFNVVSSPFYSHQYMSNVQAPASESKSTHNSYFNMGIAEDTFVFYIPVYKNMPSSPCKLPASKGNPNSYLKNITIKHGTVTLPLTPTFDYRTKTYTMAVDHSVSQVKISAAPISTYAQVIDGTGTVNLPAGKTTTVSVVCKAGNGSKTTYTVKISRKA</sequence>
<dbReference type="EMBL" id="FOHN01000015">
    <property type="protein sequence ID" value="SET33034.1"/>
    <property type="molecule type" value="Genomic_DNA"/>
</dbReference>
<dbReference type="Pfam" id="PF12733">
    <property type="entry name" value="Cadherin-like"/>
    <property type="match status" value="1"/>
</dbReference>
<dbReference type="SMART" id="SM00287">
    <property type="entry name" value="SH3b"/>
    <property type="match status" value="2"/>
</dbReference>
<dbReference type="Pfam" id="PF08239">
    <property type="entry name" value="SH3_3"/>
    <property type="match status" value="1"/>
</dbReference>
<name>A0A1I0DL62_9FIRM</name>
<dbReference type="PROSITE" id="PS51781">
    <property type="entry name" value="SH3B"/>
    <property type="match status" value="1"/>
</dbReference>
<dbReference type="AlphaFoldDB" id="A0A1I0DL62"/>
<gene>
    <name evidence="2" type="ORF">SAMN04487772_11536</name>
</gene>
<dbReference type="InterPro" id="IPR003646">
    <property type="entry name" value="SH3-like_bac-type"/>
</dbReference>
<organism evidence="2 3">
    <name type="scientific">[Clostridium] polysaccharolyticum</name>
    <dbReference type="NCBI Taxonomy" id="29364"/>
    <lineage>
        <taxon>Bacteria</taxon>
        <taxon>Bacillati</taxon>
        <taxon>Bacillota</taxon>
        <taxon>Clostridia</taxon>
        <taxon>Lachnospirales</taxon>
        <taxon>Lachnospiraceae</taxon>
    </lineage>
</organism>
<accession>A0A1I0DL62</accession>
<evidence type="ECO:0000313" key="2">
    <source>
        <dbReference type="EMBL" id="SET33034.1"/>
    </source>
</evidence>
<feature type="domain" description="SH3b" evidence="1">
    <location>
        <begin position="70"/>
        <end position="140"/>
    </location>
</feature>
<dbReference type="RefSeq" id="WP_092478159.1">
    <property type="nucleotide sequence ID" value="NZ_FOHN01000015.1"/>
</dbReference>
<evidence type="ECO:0000259" key="1">
    <source>
        <dbReference type="PROSITE" id="PS51781"/>
    </source>
</evidence>
<reference evidence="2 3" key="1">
    <citation type="submission" date="2016-10" db="EMBL/GenBank/DDBJ databases">
        <authorList>
            <person name="de Groot N.N."/>
        </authorList>
    </citation>
    <scope>NUCLEOTIDE SEQUENCE [LARGE SCALE GENOMIC DNA]</scope>
    <source>
        <strain evidence="2 3">DSM 1801</strain>
    </source>
</reference>